<gene>
    <name evidence="2" type="ORF">TAPDE_005386</name>
</gene>
<feature type="signal peptide" evidence="1">
    <location>
        <begin position="1"/>
        <end position="16"/>
    </location>
</feature>
<name>R4XNL8_TAPDE</name>
<proteinExistence type="predicted"/>
<keyword evidence="3" id="KW-1185">Reference proteome</keyword>
<dbReference type="Proteomes" id="UP000013776">
    <property type="component" value="Unassembled WGS sequence"/>
</dbReference>
<organism evidence="2 3">
    <name type="scientific">Taphrina deformans (strain PYCC 5710 / ATCC 11124 / CBS 356.35 / IMI 108563 / JCM 9778 / NBRC 8474)</name>
    <name type="common">Peach leaf curl fungus</name>
    <name type="synonym">Lalaria deformans</name>
    <dbReference type="NCBI Taxonomy" id="1097556"/>
    <lineage>
        <taxon>Eukaryota</taxon>
        <taxon>Fungi</taxon>
        <taxon>Dikarya</taxon>
        <taxon>Ascomycota</taxon>
        <taxon>Taphrinomycotina</taxon>
        <taxon>Taphrinomycetes</taxon>
        <taxon>Taphrinales</taxon>
        <taxon>Taphrinaceae</taxon>
        <taxon>Taphrina</taxon>
    </lineage>
</organism>
<feature type="chain" id="PRO_5004381747" evidence="1">
    <location>
        <begin position="17"/>
        <end position="103"/>
    </location>
</feature>
<evidence type="ECO:0000313" key="3">
    <source>
        <dbReference type="Proteomes" id="UP000013776"/>
    </source>
</evidence>
<reference evidence="2 3" key="1">
    <citation type="journal article" date="2013" name="MBio">
        <title>Genome sequencing of the plant pathogen Taphrina deformans, the causal agent of peach leaf curl.</title>
        <authorList>
            <person name="Cisse O.H."/>
            <person name="Almeida J.M.G.C.F."/>
            <person name="Fonseca A."/>
            <person name="Kumar A.A."/>
            <person name="Salojaervi J."/>
            <person name="Overmyer K."/>
            <person name="Hauser P.M."/>
            <person name="Pagni M."/>
        </authorList>
    </citation>
    <scope>NUCLEOTIDE SEQUENCE [LARGE SCALE GENOMIC DNA]</scope>
    <source>
        <strain evidence="3">PYCC 5710 / ATCC 11124 / CBS 356.35 / IMI 108563 / JCM 9778 / NBRC 8474</strain>
    </source>
</reference>
<evidence type="ECO:0000313" key="2">
    <source>
        <dbReference type="EMBL" id="CCG84840.1"/>
    </source>
</evidence>
<accession>R4XNL8</accession>
<protein>
    <submittedName>
        <fullName evidence="2">Uncharacterized protein</fullName>
    </submittedName>
</protein>
<keyword evidence="1" id="KW-0732">Signal</keyword>
<comment type="caution">
    <text evidence="2">The sequence shown here is derived from an EMBL/GenBank/DDBJ whole genome shotgun (WGS) entry which is preliminary data.</text>
</comment>
<dbReference type="AlphaFoldDB" id="R4XNL8"/>
<dbReference type="EMBL" id="CAHR02000323">
    <property type="protein sequence ID" value="CCG84840.1"/>
    <property type="molecule type" value="Genomic_DNA"/>
</dbReference>
<sequence length="103" mass="9834">MQFTTVALTFVAAVAAINPNAKEAFVANYIANAKRQASASRVSASASASASASVRATTTGSGAGVAAVGTAKASALPTASTSDATVMALSGSALLAGVMALVL</sequence>
<evidence type="ECO:0000256" key="1">
    <source>
        <dbReference type="SAM" id="SignalP"/>
    </source>
</evidence>
<dbReference type="VEuPathDB" id="FungiDB:TAPDE_005386"/>